<dbReference type="GO" id="GO:0005975">
    <property type="term" value="P:carbohydrate metabolic process"/>
    <property type="evidence" value="ECO:0007669"/>
    <property type="project" value="InterPro"/>
</dbReference>
<evidence type="ECO:0000256" key="6">
    <source>
        <dbReference type="PIRSR" id="PIRSR016020-1"/>
    </source>
</evidence>
<accession>A0A9W7B2T5</accession>
<dbReference type="OrthoDB" id="1659429at2759"/>
<dbReference type="PIRSF" id="PIRSF016020">
    <property type="entry name" value="PHexose_mutarotase"/>
    <property type="match status" value="1"/>
</dbReference>
<dbReference type="SUPFAM" id="SSF74650">
    <property type="entry name" value="Galactose mutarotase-like"/>
    <property type="match status" value="1"/>
</dbReference>
<comment type="catalytic activity">
    <reaction evidence="1">
        <text>alpha-D-glucose 6-phosphate = beta-D-glucose 6-phosphate</text>
        <dbReference type="Rhea" id="RHEA:16249"/>
        <dbReference type="ChEBI" id="CHEBI:58225"/>
        <dbReference type="ChEBI" id="CHEBI:58247"/>
        <dbReference type="EC" id="5.1.3.15"/>
    </reaction>
</comment>
<name>A0A9W7B2T5_9STRA</name>
<evidence type="ECO:0000256" key="5">
    <source>
        <dbReference type="PIRNR" id="PIRNR016020"/>
    </source>
</evidence>
<dbReference type="InterPro" id="IPR025532">
    <property type="entry name" value="G6P_1-epimerase"/>
</dbReference>
<dbReference type="InterPro" id="IPR011013">
    <property type="entry name" value="Gal_mutarotase_sf_dom"/>
</dbReference>
<dbReference type="Gene3D" id="2.70.98.10">
    <property type="match status" value="1"/>
</dbReference>
<reference evidence="8" key="1">
    <citation type="journal article" date="2023" name="Commun. Biol.">
        <title>Genome analysis of Parmales, the sister group of diatoms, reveals the evolutionary specialization of diatoms from phago-mixotrophs to photoautotrophs.</title>
        <authorList>
            <person name="Ban H."/>
            <person name="Sato S."/>
            <person name="Yoshikawa S."/>
            <person name="Yamada K."/>
            <person name="Nakamura Y."/>
            <person name="Ichinomiya M."/>
            <person name="Sato N."/>
            <person name="Blanc-Mathieu R."/>
            <person name="Endo H."/>
            <person name="Kuwata A."/>
            <person name="Ogata H."/>
        </authorList>
    </citation>
    <scope>NUCLEOTIDE SEQUENCE [LARGE SCALE GENOMIC DNA]</scope>
    <source>
        <strain evidence="8">NIES 3701</strain>
    </source>
</reference>
<dbReference type="Pfam" id="PF01263">
    <property type="entry name" value="Aldose_epim"/>
    <property type="match status" value="1"/>
</dbReference>
<protein>
    <recommendedName>
        <fullName evidence="3 5">glucose-6-phosphate 1-epimerase</fullName>
        <ecNumber evidence="3 5">5.1.3.15</ecNumber>
    </recommendedName>
</protein>
<dbReference type="GO" id="GO:0047938">
    <property type="term" value="F:glucose-6-phosphate 1-epimerase activity"/>
    <property type="evidence" value="ECO:0007669"/>
    <property type="project" value="UniProtKB-UniRule"/>
</dbReference>
<evidence type="ECO:0000256" key="2">
    <source>
        <dbReference type="ARBA" id="ARBA00005866"/>
    </source>
</evidence>
<dbReference type="InterPro" id="IPR008183">
    <property type="entry name" value="Aldose_1/G6P_1-epimerase"/>
</dbReference>
<dbReference type="GO" id="GO:0030246">
    <property type="term" value="F:carbohydrate binding"/>
    <property type="evidence" value="ECO:0007669"/>
    <property type="project" value="UniProtKB-UniRule"/>
</dbReference>
<sequence>MQKPDPSGPSDLITLSSSTASVSLYLFGAHITSYTVNGQERLWMSSLAVLDGTKPIRGGVPIAFPQFADEGDLKLHGFARESLWSVGSLEPTKAVLTLAPNTASKDMWDNEFELVYTVELQDSGSLLLNMRVKNTSESSAFSFTACFHTYFLFQETNTVELSGGLGGKTYIDKCDGRKKKEQGDGPIVIPAEATRSGRDAGKEGYVDRIYTNSGQSFVFARSGVELYNVTQSPSWPDTTLYNPWLGDKQGPVIGPDFDDDGYKKMICLEPTISKENAVVLNRGEVWEGSQTIEVGDF</sequence>
<dbReference type="AlphaFoldDB" id="A0A9W7B2T5"/>
<feature type="active site" evidence="6">
    <location>
        <position position="148"/>
    </location>
</feature>
<feature type="active site" evidence="6">
    <location>
        <position position="269"/>
    </location>
</feature>
<dbReference type="InterPro" id="IPR014718">
    <property type="entry name" value="GH-type_carb-bd"/>
</dbReference>
<keyword evidence="8" id="KW-1185">Reference proteome</keyword>
<dbReference type="GO" id="GO:0005737">
    <property type="term" value="C:cytoplasm"/>
    <property type="evidence" value="ECO:0007669"/>
    <property type="project" value="TreeGrafter"/>
</dbReference>
<proteinExistence type="inferred from homology"/>
<dbReference type="EMBL" id="BRXY01000253">
    <property type="protein sequence ID" value="GMH81046.1"/>
    <property type="molecule type" value="Genomic_DNA"/>
</dbReference>
<dbReference type="PANTHER" id="PTHR11122:SF13">
    <property type="entry name" value="GLUCOSE-6-PHOSPHATE 1-EPIMERASE"/>
    <property type="match status" value="1"/>
</dbReference>
<evidence type="ECO:0000313" key="8">
    <source>
        <dbReference type="Proteomes" id="UP001165085"/>
    </source>
</evidence>
<evidence type="ECO:0000256" key="1">
    <source>
        <dbReference type="ARBA" id="ARBA00001096"/>
    </source>
</evidence>
<gene>
    <name evidence="7" type="ORF">TrST_g11868</name>
</gene>
<dbReference type="Proteomes" id="UP001165085">
    <property type="component" value="Unassembled WGS sequence"/>
</dbReference>
<evidence type="ECO:0000256" key="3">
    <source>
        <dbReference type="ARBA" id="ARBA00012083"/>
    </source>
</evidence>
<comment type="caution">
    <text evidence="7">The sequence shown here is derived from an EMBL/GenBank/DDBJ whole genome shotgun (WGS) entry which is preliminary data.</text>
</comment>
<comment type="similarity">
    <text evidence="2 5">Belongs to the glucose-6-phosphate 1-epimerase family.</text>
</comment>
<dbReference type="PANTHER" id="PTHR11122">
    <property type="entry name" value="APOSPORY-ASSOCIATED PROTEIN C-RELATED"/>
    <property type="match status" value="1"/>
</dbReference>
<evidence type="ECO:0000313" key="7">
    <source>
        <dbReference type="EMBL" id="GMH81046.1"/>
    </source>
</evidence>
<evidence type="ECO:0000256" key="4">
    <source>
        <dbReference type="ARBA" id="ARBA00023235"/>
    </source>
</evidence>
<dbReference type="EC" id="5.1.3.15" evidence="3 5"/>
<organism evidence="7 8">
    <name type="scientific">Triparma strigata</name>
    <dbReference type="NCBI Taxonomy" id="1606541"/>
    <lineage>
        <taxon>Eukaryota</taxon>
        <taxon>Sar</taxon>
        <taxon>Stramenopiles</taxon>
        <taxon>Ochrophyta</taxon>
        <taxon>Bolidophyceae</taxon>
        <taxon>Parmales</taxon>
        <taxon>Triparmaceae</taxon>
        <taxon>Triparma</taxon>
    </lineage>
</organism>
<keyword evidence="4 5" id="KW-0413">Isomerase</keyword>